<organism evidence="5 6">
    <name type="scientific">Streptomyces caledonius</name>
    <dbReference type="NCBI Taxonomy" id="3134107"/>
    <lineage>
        <taxon>Bacteria</taxon>
        <taxon>Bacillati</taxon>
        <taxon>Actinomycetota</taxon>
        <taxon>Actinomycetes</taxon>
        <taxon>Kitasatosporales</taxon>
        <taxon>Streptomycetaceae</taxon>
        <taxon>Streptomyces</taxon>
    </lineage>
</organism>
<dbReference type="PROSITE" id="PS50949">
    <property type="entry name" value="HTH_GNTR"/>
    <property type="match status" value="1"/>
</dbReference>
<dbReference type="SUPFAM" id="SSF64288">
    <property type="entry name" value="Chorismate lyase-like"/>
    <property type="match status" value="1"/>
</dbReference>
<dbReference type="Pfam" id="PF00392">
    <property type="entry name" value="GntR"/>
    <property type="match status" value="1"/>
</dbReference>
<evidence type="ECO:0000313" key="6">
    <source>
        <dbReference type="Proteomes" id="UP001382904"/>
    </source>
</evidence>
<proteinExistence type="predicted"/>
<dbReference type="InterPro" id="IPR036388">
    <property type="entry name" value="WH-like_DNA-bd_sf"/>
</dbReference>
<dbReference type="InterPro" id="IPR000524">
    <property type="entry name" value="Tscrpt_reg_HTH_GntR"/>
</dbReference>
<dbReference type="InterPro" id="IPR036390">
    <property type="entry name" value="WH_DNA-bd_sf"/>
</dbReference>
<dbReference type="InterPro" id="IPR011663">
    <property type="entry name" value="UTRA"/>
</dbReference>
<comment type="caution">
    <text evidence="5">The sequence shown here is derived from an EMBL/GenBank/DDBJ whole genome shotgun (WGS) entry which is preliminary data.</text>
</comment>
<dbReference type="PANTHER" id="PTHR44846:SF17">
    <property type="entry name" value="GNTR-FAMILY TRANSCRIPTIONAL REGULATOR"/>
    <property type="match status" value="1"/>
</dbReference>
<dbReference type="InterPro" id="IPR050679">
    <property type="entry name" value="Bact_HTH_transcr_reg"/>
</dbReference>
<dbReference type="CDD" id="cd07377">
    <property type="entry name" value="WHTH_GntR"/>
    <property type="match status" value="1"/>
</dbReference>
<keyword evidence="2" id="KW-0238">DNA-binding</keyword>
<dbReference type="Pfam" id="PF07702">
    <property type="entry name" value="UTRA"/>
    <property type="match status" value="1"/>
</dbReference>
<sequence>MPRLKYEQIADSLRSRISDGEFRPGEVLPSGRDLCEQWDVSRATVIKAMDVLRNDGLVVARQGAGFTVIQERAVRPAGRRASGSARVTGARPYRRLGAPELACPPRVVADALRLAAGRLALRRARLMLLEDGSPQSVITAWFPPDVVDSCPKLAQMGPIPEGTTHYIARTIGRSPKRGTDTVTVRLAAPEEAEALGLDEPAAVAMVLHVACDADGRPLLCEEGVTPSHLWELVDHYPMGWVPETH</sequence>
<dbReference type="Proteomes" id="UP001382904">
    <property type="component" value="Unassembled WGS sequence"/>
</dbReference>
<keyword evidence="3" id="KW-0804">Transcription</keyword>
<dbReference type="PRINTS" id="PR00035">
    <property type="entry name" value="HTHGNTR"/>
</dbReference>
<keyword evidence="1" id="KW-0805">Transcription regulation</keyword>
<protein>
    <submittedName>
        <fullName evidence="5">GntR family transcriptional regulator</fullName>
    </submittedName>
</protein>
<name>A0ABU8U583_9ACTN</name>
<evidence type="ECO:0000256" key="1">
    <source>
        <dbReference type="ARBA" id="ARBA00023015"/>
    </source>
</evidence>
<dbReference type="PANTHER" id="PTHR44846">
    <property type="entry name" value="MANNOSYL-D-GLYCERATE TRANSPORT/METABOLISM SYSTEM REPRESSOR MNGR-RELATED"/>
    <property type="match status" value="1"/>
</dbReference>
<accession>A0ABU8U583</accession>
<dbReference type="EMBL" id="JBBKAM010000002">
    <property type="protein sequence ID" value="MEJ8643027.1"/>
    <property type="molecule type" value="Genomic_DNA"/>
</dbReference>
<dbReference type="SMART" id="SM00345">
    <property type="entry name" value="HTH_GNTR"/>
    <property type="match status" value="1"/>
</dbReference>
<gene>
    <name evidence="5" type="ORF">WKI68_19805</name>
</gene>
<dbReference type="SMART" id="SM00866">
    <property type="entry name" value="UTRA"/>
    <property type="match status" value="1"/>
</dbReference>
<dbReference type="Gene3D" id="3.40.1410.10">
    <property type="entry name" value="Chorismate lyase-like"/>
    <property type="match status" value="1"/>
</dbReference>
<evidence type="ECO:0000259" key="4">
    <source>
        <dbReference type="PROSITE" id="PS50949"/>
    </source>
</evidence>
<dbReference type="SUPFAM" id="SSF46785">
    <property type="entry name" value="Winged helix' DNA-binding domain"/>
    <property type="match status" value="1"/>
</dbReference>
<reference evidence="5 6" key="1">
    <citation type="submission" date="2024-03" db="EMBL/GenBank/DDBJ databases">
        <title>Novel Streptomyces species of biotechnological and ecological value are a feature of Machair soil.</title>
        <authorList>
            <person name="Prole J.R."/>
            <person name="Goodfellow M."/>
            <person name="Allenby N."/>
            <person name="Ward A.C."/>
        </authorList>
    </citation>
    <scope>NUCLEOTIDE SEQUENCE [LARGE SCALE GENOMIC DNA]</scope>
    <source>
        <strain evidence="5 6">MS1.HAVA.3</strain>
    </source>
</reference>
<keyword evidence="6" id="KW-1185">Reference proteome</keyword>
<evidence type="ECO:0000256" key="3">
    <source>
        <dbReference type="ARBA" id="ARBA00023163"/>
    </source>
</evidence>
<dbReference type="InterPro" id="IPR028978">
    <property type="entry name" value="Chorismate_lyase_/UTRA_dom_sf"/>
</dbReference>
<dbReference type="Gene3D" id="1.10.10.10">
    <property type="entry name" value="Winged helix-like DNA-binding domain superfamily/Winged helix DNA-binding domain"/>
    <property type="match status" value="1"/>
</dbReference>
<feature type="domain" description="HTH gntR-type" evidence="4">
    <location>
        <begin position="3"/>
        <end position="71"/>
    </location>
</feature>
<evidence type="ECO:0000256" key="2">
    <source>
        <dbReference type="ARBA" id="ARBA00023125"/>
    </source>
</evidence>
<evidence type="ECO:0000313" key="5">
    <source>
        <dbReference type="EMBL" id="MEJ8643027.1"/>
    </source>
</evidence>